<keyword evidence="2" id="KW-1185">Reference proteome</keyword>
<protein>
    <submittedName>
        <fullName evidence="1">Uncharacterized protein</fullName>
    </submittedName>
</protein>
<dbReference type="RefSeq" id="WP_190578472.1">
    <property type="nucleotide sequence ID" value="NZ_CAWPQU010000010.1"/>
</dbReference>
<reference evidence="1 2" key="1">
    <citation type="journal article" date="2020" name="ISME J.">
        <title>Comparative genomics reveals insights into cyanobacterial evolution and habitat adaptation.</title>
        <authorList>
            <person name="Chen M.Y."/>
            <person name="Teng W.K."/>
            <person name="Zhao L."/>
            <person name="Hu C.X."/>
            <person name="Zhou Y.K."/>
            <person name="Han B.P."/>
            <person name="Song L.R."/>
            <person name="Shu W.S."/>
        </authorList>
    </citation>
    <scope>NUCLEOTIDE SEQUENCE [LARGE SCALE GENOMIC DNA]</scope>
    <source>
        <strain evidence="1 2">FACHB-1050</strain>
    </source>
</reference>
<organism evidence="1 2">
    <name type="scientific">Phormidium tenue FACHB-1050</name>
    <dbReference type="NCBI Taxonomy" id="2692857"/>
    <lineage>
        <taxon>Bacteria</taxon>
        <taxon>Bacillati</taxon>
        <taxon>Cyanobacteriota</taxon>
        <taxon>Cyanophyceae</taxon>
        <taxon>Oscillatoriophycideae</taxon>
        <taxon>Oscillatoriales</taxon>
        <taxon>Oscillatoriaceae</taxon>
        <taxon>Phormidium</taxon>
    </lineage>
</organism>
<evidence type="ECO:0000313" key="2">
    <source>
        <dbReference type="Proteomes" id="UP000618445"/>
    </source>
</evidence>
<dbReference type="EMBL" id="JACJQY010000018">
    <property type="protein sequence ID" value="MBD2317642.1"/>
    <property type="molecule type" value="Genomic_DNA"/>
</dbReference>
<sequence>MTTLTDQASVYPDAINKAYDRTGAGESSVNNCAIDPEMTYTQEKSSLSELTNRVTVIEICATEEEAKQAVSEIEQQGLLSSHISIIAKDYQEPQSTLNWVNINAEGGLEVTLTRLGISKPAIAMFVEAIDNGKFLMIESGSDRASS</sequence>
<dbReference type="Proteomes" id="UP000618445">
    <property type="component" value="Unassembled WGS sequence"/>
</dbReference>
<name>A0ABR8CD57_9CYAN</name>
<accession>A0ABR8CD57</accession>
<gene>
    <name evidence="1" type="ORF">H6G05_12400</name>
</gene>
<evidence type="ECO:0000313" key="1">
    <source>
        <dbReference type="EMBL" id="MBD2317642.1"/>
    </source>
</evidence>
<comment type="caution">
    <text evidence="1">The sequence shown here is derived from an EMBL/GenBank/DDBJ whole genome shotgun (WGS) entry which is preliminary data.</text>
</comment>
<proteinExistence type="predicted"/>